<dbReference type="PANTHER" id="PTHR39426:SF1">
    <property type="entry name" value="HOMOLOGY TO DEATH-ON-CURING PROTEIN OF PHAGE P1"/>
    <property type="match status" value="1"/>
</dbReference>
<dbReference type="NCBIfam" id="TIGR01550">
    <property type="entry name" value="DOC_P1"/>
    <property type="match status" value="1"/>
</dbReference>
<feature type="domain" description="Fido" evidence="1">
    <location>
        <begin position="6"/>
        <end position="130"/>
    </location>
</feature>
<reference evidence="2 3" key="1">
    <citation type="submission" date="2023-07" db="EMBL/GenBank/DDBJ databases">
        <title>Genomic Encyclopedia of Type Strains, Phase IV (KMG-IV): sequencing the most valuable type-strain genomes for metagenomic binning, comparative biology and taxonomic classification.</title>
        <authorList>
            <person name="Goeker M."/>
        </authorList>
    </citation>
    <scope>NUCLEOTIDE SEQUENCE [LARGE SCALE GENOMIC DNA]</scope>
    <source>
        <strain evidence="2 3">DSM 45903</strain>
    </source>
</reference>
<proteinExistence type="predicted"/>
<dbReference type="PANTHER" id="PTHR39426">
    <property type="entry name" value="HOMOLOGY TO DEATH-ON-CURING PROTEIN OF PHAGE P1"/>
    <property type="match status" value="1"/>
</dbReference>
<dbReference type="Gene3D" id="1.20.120.1870">
    <property type="entry name" value="Fic/DOC protein, Fido domain"/>
    <property type="match status" value="1"/>
</dbReference>
<dbReference type="InterPro" id="IPR003812">
    <property type="entry name" value="Fido"/>
</dbReference>
<sequence>MKTRYLTVEEVILAHDIIMMKYGGGGTGVRDESGLEAAVYRPQAEHFGVEVHPAFWRKAAVLTQSLIQGHYFHDGNKRTAYAALEVFTRLNGYILTVSNEEAENTMVQIASEDSFAGEEGLDSLSQLLESWCMKQEKDKKDS</sequence>
<keyword evidence="3" id="KW-1185">Reference proteome</keyword>
<evidence type="ECO:0000259" key="1">
    <source>
        <dbReference type="PROSITE" id="PS51459"/>
    </source>
</evidence>
<accession>A0ABU1IS73</accession>
<dbReference type="RefSeq" id="WP_309867756.1">
    <property type="nucleotide sequence ID" value="NZ_JAVDQG010000007.1"/>
</dbReference>
<organism evidence="2 3">
    <name type="scientific">Desmospora profundinema</name>
    <dbReference type="NCBI Taxonomy" id="1571184"/>
    <lineage>
        <taxon>Bacteria</taxon>
        <taxon>Bacillati</taxon>
        <taxon>Bacillota</taxon>
        <taxon>Bacilli</taxon>
        <taxon>Bacillales</taxon>
        <taxon>Thermoactinomycetaceae</taxon>
        <taxon>Desmospora</taxon>
    </lineage>
</organism>
<dbReference type="InterPro" id="IPR036597">
    <property type="entry name" value="Fido-like_dom_sf"/>
</dbReference>
<dbReference type="EMBL" id="JAVDQG010000007">
    <property type="protein sequence ID" value="MDR6227034.1"/>
    <property type="molecule type" value="Genomic_DNA"/>
</dbReference>
<gene>
    <name evidence="2" type="ORF">JOE21_003046</name>
</gene>
<protein>
    <submittedName>
        <fullName evidence="2">Death-on-curing protein</fullName>
    </submittedName>
</protein>
<dbReference type="InterPro" id="IPR006440">
    <property type="entry name" value="Doc"/>
</dbReference>
<dbReference type="Proteomes" id="UP001185012">
    <property type="component" value="Unassembled WGS sequence"/>
</dbReference>
<name>A0ABU1IS73_9BACL</name>
<comment type="caution">
    <text evidence="2">The sequence shown here is derived from an EMBL/GenBank/DDBJ whole genome shotgun (WGS) entry which is preliminary data.</text>
</comment>
<dbReference type="Pfam" id="PF02661">
    <property type="entry name" value="Fic"/>
    <property type="match status" value="1"/>
</dbReference>
<dbReference type="SUPFAM" id="SSF140931">
    <property type="entry name" value="Fic-like"/>
    <property type="match status" value="1"/>
</dbReference>
<dbReference type="PROSITE" id="PS51459">
    <property type="entry name" value="FIDO"/>
    <property type="match status" value="1"/>
</dbReference>
<evidence type="ECO:0000313" key="2">
    <source>
        <dbReference type="EMBL" id="MDR6227034.1"/>
    </source>
</evidence>
<evidence type="ECO:0000313" key="3">
    <source>
        <dbReference type="Proteomes" id="UP001185012"/>
    </source>
</evidence>
<dbReference type="InterPro" id="IPR053737">
    <property type="entry name" value="Type_II_TA_Toxin"/>
</dbReference>